<dbReference type="EMBL" id="MN740520">
    <property type="protein sequence ID" value="QHU30828.1"/>
    <property type="molecule type" value="Genomic_DNA"/>
</dbReference>
<reference evidence="1" key="1">
    <citation type="journal article" date="2020" name="Nature">
        <title>Giant virus diversity and host interactions through global metagenomics.</title>
        <authorList>
            <person name="Schulz F."/>
            <person name="Roux S."/>
            <person name="Paez-Espino D."/>
            <person name="Jungbluth S."/>
            <person name="Walsh D.A."/>
            <person name="Denef V.J."/>
            <person name="McMahon K.D."/>
            <person name="Konstantinidis K.T."/>
            <person name="Eloe-Fadrosh E.A."/>
            <person name="Kyrpides N.C."/>
            <person name="Woyke T."/>
        </authorList>
    </citation>
    <scope>NUCLEOTIDE SEQUENCE</scope>
    <source>
        <strain evidence="1">GVMAG-M-3300027892-73</strain>
    </source>
</reference>
<dbReference type="SUPFAM" id="SSF53335">
    <property type="entry name" value="S-adenosyl-L-methionine-dependent methyltransferases"/>
    <property type="match status" value="1"/>
</dbReference>
<dbReference type="InterPro" id="IPR029063">
    <property type="entry name" value="SAM-dependent_MTases_sf"/>
</dbReference>
<proteinExistence type="predicted"/>
<name>A0A6C0LLQ1_9ZZZZ</name>
<protein>
    <recommendedName>
        <fullName evidence="2">Methyltransferase</fullName>
    </recommendedName>
</protein>
<dbReference type="AlphaFoldDB" id="A0A6C0LLQ1"/>
<dbReference type="CDD" id="cd02440">
    <property type="entry name" value="AdoMet_MTases"/>
    <property type="match status" value="1"/>
</dbReference>
<dbReference type="Gene3D" id="3.40.50.150">
    <property type="entry name" value="Vaccinia Virus protein VP39"/>
    <property type="match status" value="1"/>
</dbReference>
<evidence type="ECO:0000313" key="1">
    <source>
        <dbReference type="EMBL" id="QHU30828.1"/>
    </source>
</evidence>
<evidence type="ECO:0008006" key="2">
    <source>
        <dbReference type="Google" id="ProtNLM"/>
    </source>
</evidence>
<sequence>MTTLEELVDNSRTDKNNVHSYLPLYEQLLSRMKMTAKNVLEVGIGYAKCHNGGSIKLWADYFENATVYAADIIDYDEVYDGIKNNQRINIFASSDAYDPQFVENTFIVPDVKFDMVLDDGPHTLESMKAFIQLYSPLLTENGILIIEDVQMTAWFEELKSVVSPDLLSYVTTYDLRYIKNRYDDLVFVIDKKNC</sequence>
<organism evidence="1">
    <name type="scientific">viral metagenome</name>
    <dbReference type="NCBI Taxonomy" id="1070528"/>
    <lineage>
        <taxon>unclassified sequences</taxon>
        <taxon>metagenomes</taxon>
        <taxon>organismal metagenomes</taxon>
    </lineage>
</organism>
<accession>A0A6C0LLQ1</accession>